<dbReference type="AlphaFoldDB" id="A0A370D8Q9"/>
<keyword evidence="3" id="KW-1185">Reference proteome</keyword>
<evidence type="ECO:0000313" key="3">
    <source>
        <dbReference type="Proteomes" id="UP000254266"/>
    </source>
</evidence>
<feature type="domain" description="EF-hand" evidence="1">
    <location>
        <begin position="92"/>
        <end position="118"/>
    </location>
</feature>
<reference evidence="2 3" key="1">
    <citation type="journal article" date="2018" name="ISME J.">
        <title>Endosymbiont genomes yield clues of tubeworm success.</title>
        <authorList>
            <person name="Li Y."/>
            <person name="Liles M.R."/>
            <person name="Halanych K.M."/>
        </authorList>
    </citation>
    <scope>NUCLEOTIDE SEQUENCE [LARGE SCALE GENOMIC DNA]</scope>
    <source>
        <strain evidence="2">A1464</strain>
    </source>
</reference>
<organism evidence="2 3">
    <name type="scientific">endosymbiont of Galathealinum brachiosum</name>
    <dbReference type="NCBI Taxonomy" id="2200906"/>
    <lineage>
        <taxon>Bacteria</taxon>
        <taxon>Pseudomonadati</taxon>
        <taxon>Pseudomonadota</taxon>
        <taxon>Gammaproteobacteria</taxon>
        <taxon>sulfur-oxidizing symbionts</taxon>
    </lineage>
</organism>
<dbReference type="PROSITE" id="PS50222">
    <property type="entry name" value="EF_HAND_2"/>
    <property type="match status" value="2"/>
</dbReference>
<proteinExistence type="predicted"/>
<dbReference type="CDD" id="cd00051">
    <property type="entry name" value="EFh"/>
    <property type="match status" value="1"/>
</dbReference>
<dbReference type="Pfam" id="PF13202">
    <property type="entry name" value="EF-hand_5"/>
    <property type="match status" value="2"/>
</dbReference>
<dbReference type="InterPro" id="IPR002048">
    <property type="entry name" value="EF_hand_dom"/>
</dbReference>
<gene>
    <name evidence="2" type="ORF">DIZ80_14340</name>
</gene>
<feature type="domain" description="EF-hand" evidence="1">
    <location>
        <begin position="40"/>
        <end position="75"/>
    </location>
</feature>
<dbReference type="InterPro" id="IPR011992">
    <property type="entry name" value="EF-hand-dom_pair"/>
</dbReference>
<evidence type="ECO:0000313" key="2">
    <source>
        <dbReference type="EMBL" id="RDH81281.1"/>
    </source>
</evidence>
<evidence type="ECO:0000259" key="1">
    <source>
        <dbReference type="PROSITE" id="PS50222"/>
    </source>
</evidence>
<dbReference type="Gene3D" id="1.10.238.10">
    <property type="entry name" value="EF-hand"/>
    <property type="match status" value="1"/>
</dbReference>
<sequence>MNIHFYQCLMIISIISLISCSVHKVEQQVLAKNNDPVSTKKMKRGERAFSIYDVDKNGLLSRDEYYYFEKHIEDKVKLARGKKKQSLPLLRFEEVDSDKDGFINEDEMISALNLRLQKHRRYRYRGGQK</sequence>
<dbReference type="GO" id="GO:0005509">
    <property type="term" value="F:calcium ion binding"/>
    <property type="evidence" value="ECO:0007669"/>
    <property type="project" value="InterPro"/>
</dbReference>
<name>A0A370D8Q9_9GAMM</name>
<dbReference type="EMBL" id="QFXC01000013">
    <property type="protein sequence ID" value="RDH81281.1"/>
    <property type="molecule type" value="Genomic_DNA"/>
</dbReference>
<comment type="caution">
    <text evidence="2">The sequence shown here is derived from an EMBL/GenBank/DDBJ whole genome shotgun (WGS) entry which is preliminary data.</text>
</comment>
<dbReference type="InterPro" id="IPR018247">
    <property type="entry name" value="EF_Hand_1_Ca_BS"/>
</dbReference>
<dbReference type="PROSITE" id="PS00018">
    <property type="entry name" value="EF_HAND_1"/>
    <property type="match status" value="2"/>
</dbReference>
<dbReference type="SUPFAM" id="SSF47473">
    <property type="entry name" value="EF-hand"/>
    <property type="match status" value="1"/>
</dbReference>
<dbReference type="Proteomes" id="UP000254266">
    <property type="component" value="Unassembled WGS sequence"/>
</dbReference>
<protein>
    <recommendedName>
        <fullName evidence="1">EF-hand domain-containing protein</fullName>
    </recommendedName>
</protein>
<accession>A0A370D8Q9</accession>